<comment type="similarity">
    <text evidence="1">Belongs to the sulfur carrier protein TusA family.</text>
</comment>
<dbReference type="InterPro" id="IPR001455">
    <property type="entry name" value="TusA-like"/>
</dbReference>
<dbReference type="Proteomes" id="UP000322524">
    <property type="component" value="Unassembled WGS sequence"/>
</dbReference>
<dbReference type="PANTHER" id="PTHR33279">
    <property type="entry name" value="SULFUR CARRIER PROTEIN YEDF-RELATED"/>
    <property type="match status" value="1"/>
</dbReference>
<evidence type="ECO:0000256" key="1">
    <source>
        <dbReference type="ARBA" id="ARBA00008984"/>
    </source>
</evidence>
<dbReference type="STRING" id="79883.GCA_001636495_01203"/>
<dbReference type="OrthoDB" id="9796234at2"/>
<dbReference type="CDD" id="cd00291">
    <property type="entry name" value="SirA_YedF_YeeD"/>
    <property type="match status" value="1"/>
</dbReference>
<dbReference type="GO" id="GO:0016740">
    <property type="term" value="F:transferase activity"/>
    <property type="evidence" value="ECO:0007669"/>
    <property type="project" value="UniProtKB-KW"/>
</dbReference>
<proteinExistence type="inferred from homology"/>
<dbReference type="PROSITE" id="PS01148">
    <property type="entry name" value="UPF0033"/>
    <property type="match status" value="1"/>
</dbReference>
<evidence type="ECO:0000313" key="4">
    <source>
        <dbReference type="Proteomes" id="UP000322524"/>
    </source>
</evidence>
<dbReference type="EMBL" id="VTEV01000006">
    <property type="protein sequence ID" value="TYS66960.1"/>
    <property type="molecule type" value="Genomic_DNA"/>
</dbReference>
<dbReference type="RefSeq" id="WP_148989112.1">
    <property type="nucleotide sequence ID" value="NZ_JBNIKO010000001.1"/>
</dbReference>
<protein>
    <submittedName>
        <fullName evidence="3">Sulfurtransferase TusA family protein</fullName>
    </submittedName>
</protein>
<keyword evidence="3" id="KW-0808">Transferase</keyword>
<gene>
    <name evidence="3" type="ORF">FZC76_15625</name>
</gene>
<feature type="domain" description="UPF0033" evidence="2">
    <location>
        <begin position="7"/>
        <end position="31"/>
    </location>
</feature>
<dbReference type="Pfam" id="PF01206">
    <property type="entry name" value="TusA"/>
    <property type="match status" value="1"/>
</dbReference>
<evidence type="ECO:0000259" key="2">
    <source>
        <dbReference type="PROSITE" id="PS01148"/>
    </source>
</evidence>
<dbReference type="PANTHER" id="PTHR33279:SF6">
    <property type="entry name" value="SULFUR CARRIER PROTEIN YEDF-RELATED"/>
    <property type="match status" value="1"/>
</dbReference>
<comment type="caution">
    <text evidence="3">The sequence shown here is derived from an EMBL/GenBank/DDBJ whole genome shotgun (WGS) entry which is preliminary data.</text>
</comment>
<dbReference type="SUPFAM" id="SSF64307">
    <property type="entry name" value="SirA-like"/>
    <property type="match status" value="1"/>
</dbReference>
<name>A0A5D4SUD2_9BACI</name>
<organism evidence="3 4">
    <name type="scientific">Sutcliffiella horikoshii</name>
    <dbReference type="NCBI Taxonomy" id="79883"/>
    <lineage>
        <taxon>Bacteria</taxon>
        <taxon>Bacillati</taxon>
        <taxon>Bacillota</taxon>
        <taxon>Bacilli</taxon>
        <taxon>Bacillales</taxon>
        <taxon>Bacillaceae</taxon>
        <taxon>Sutcliffiella</taxon>
    </lineage>
</organism>
<sequence>MNVNKVLDAKGLACPMPLVKTKKALNEVNSGEILEVITTDKGAKTDLAAWCKATGNELLDMKEENDVFTFYIKKA</sequence>
<evidence type="ECO:0000313" key="3">
    <source>
        <dbReference type="EMBL" id="TYS66960.1"/>
    </source>
</evidence>
<dbReference type="InterPro" id="IPR036868">
    <property type="entry name" value="TusA-like_sf"/>
</dbReference>
<dbReference type="AlphaFoldDB" id="A0A5D4SUD2"/>
<accession>A0A5D4SUD2</accession>
<dbReference type="Gene3D" id="3.30.110.40">
    <property type="entry name" value="TusA-like domain"/>
    <property type="match status" value="1"/>
</dbReference>
<reference evidence="3 4" key="1">
    <citation type="submission" date="2019-08" db="EMBL/GenBank/DDBJ databases">
        <title>Bacillus genomes from the desert of Cuatro Cienegas, Coahuila.</title>
        <authorList>
            <person name="Olmedo-Alvarez G."/>
        </authorList>
    </citation>
    <scope>NUCLEOTIDE SEQUENCE [LARGE SCALE GENOMIC DNA]</scope>
    <source>
        <strain evidence="3 4">CH28_1T</strain>
    </source>
</reference>